<dbReference type="Proteomes" id="UP000232003">
    <property type="component" value="Chromosome"/>
</dbReference>
<dbReference type="AlphaFoldDB" id="A0A2K8SMK2"/>
<proteinExistence type="predicted"/>
<name>A0A2K8SMK2_9NOSO</name>
<evidence type="ECO:0000313" key="1">
    <source>
        <dbReference type="EMBL" id="AUB36055.1"/>
    </source>
</evidence>
<accession>A0A2K8SMK2</accession>
<sequence length="48" mass="5406">MEYWALPQLPDFADHAVILHQASAVRLFMMLALIANRSQVVVGQGKRI</sequence>
<organism evidence="1 2">
    <name type="scientific">Nostoc flagelliforme CCNUN1</name>
    <dbReference type="NCBI Taxonomy" id="2038116"/>
    <lineage>
        <taxon>Bacteria</taxon>
        <taxon>Bacillati</taxon>
        <taxon>Cyanobacteriota</taxon>
        <taxon>Cyanophyceae</taxon>
        <taxon>Nostocales</taxon>
        <taxon>Nostocaceae</taxon>
        <taxon>Nostoc</taxon>
    </lineage>
</organism>
<protein>
    <submittedName>
        <fullName evidence="1">Uncharacterized protein</fullName>
    </submittedName>
</protein>
<dbReference type="EMBL" id="CP024785">
    <property type="protein sequence ID" value="AUB36055.1"/>
    <property type="molecule type" value="Genomic_DNA"/>
</dbReference>
<evidence type="ECO:0000313" key="2">
    <source>
        <dbReference type="Proteomes" id="UP000232003"/>
    </source>
</evidence>
<keyword evidence="2" id="KW-1185">Reference proteome</keyword>
<gene>
    <name evidence="1" type="ORF">COO91_01954</name>
</gene>
<reference evidence="1 2" key="1">
    <citation type="submission" date="2017-11" db="EMBL/GenBank/DDBJ databases">
        <title>Complete genome of a free-living desiccation-tolerant cyanobacterium and its photosynthetic adaptation to extreme terrestrial habitat.</title>
        <authorList>
            <person name="Shang J."/>
        </authorList>
    </citation>
    <scope>NUCLEOTIDE SEQUENCE [LARGE SCALE GENOMIC DNA]</scope>
    <source>
        <strain evidence="1 2">CCNUN1</strain>
    </source>
</reference>
<dbReference type="KEGG" id="nfl:COO91_01954"/>